<feature type="region of interest" description="Disordered" evidence="2">
    <location>
        <begin position="695"/>
        <end position="753"/>
    </location>
</feature>
<reference evidence="4" key="1">
    <citation type="journal article" date="2023" name="G3 (Bethesda)">
        <title>Whole genome assembly and annotation of the endangered Caribbean coral Acropora cervicornis.</title>
        <authorList>
            <person name="Selwyn J.D."/>
            <person name="Vollmer S.V."/>
        </authorList>
    </citation>
    <scope>NUCLEOTIDE SEQUENCE</scope>
    <source>
        <strain evidence="4">K2</strain>
    </source>
</reference>
<comment type="caution">
    <text evidence="4">The sequence shown here is derived from an EMBL/GenBank/DDBJ whole genome shotgun (WGS) entry which is preliminary data.</text>
</comment>
<accession>A0AAD9R7L6</accession>
<feature type="compositionally biased region" description="Basic and acidic residues" evidence="2">
    <location>
        <begin position="456"/>
        <end position="465"/>
    </location>
</feature>
<name>A0AAD9R7L6_ACRCE</name>
<feature type="compositionally biased region" description="Low complexity" evidence="2">
    <location>
        <begin position="695"/>
        <end position="708"/>
    </location>
</feature>
<protein>
    <submittedName>
        <fullName evidence="4">Protein FAM135A</fullName>
    </submittedName>
</protein>
<organism evidence="4 5">
    <name type="scientific">Acropora cervicornis</name>
    <name type="common">Staghorn coral</name>
    <dbReference type="NCBI Taxonomy" id="6130"/>
    <lineage>
        <taxon>Eukaryota</taxon>
        <taxon>Metazoa</taxon>
        <taxon>Cnidaria</taxon>
        <taxon>Anthozoa</taxon>
        <taxon>Hexacorallia</taxon>
        <taxon>Scleractinia</taxon>
        <taxon>Astrocoeniina</taxon>
        <taxon>Acroporidae</taxon>
        <taxon>Acropora</taxon>
    </lineage>
</organism>
<dbReference type="InterPro" id="IPR029058">
    <property type="entry name" value="AB_hydrolase_fold"/>
</dbReference>
<keyword evidence="5" id="KW-1185">Reference proteome</keyword>
<dbReference type="Proteomes" id="UP001249851">
    <property type="component" value="Unassembled WGS sequence"/>
</dbReference>
<sequence>MSGDLQATIEFAVEFSAFHNVDLFQRGYYQIRCTLKPPLKAASFVEVEQRQGYGSDHQGIEYQCGSAITSCGLTAVTKTFQILYRNEAVPLNDSFVFRLHILVNSDKIIQEIDQSDFQMNVELLFSDSDYGVDSIDSLTLVSTQILKLHMSCVKGLHHHVPILFDYYHFAVIDTTIHATVTALGLPNNSIVRPVKNTFVSKQPTNQRVSTPTFFVTLFSNKALAPQSSKTSLVERQLQFAYDTHKSLCSTLLSAQVNLLAHFQCLMELLPENQRLEIGIVDVGDKLDGLCKTVESTVGCEETFSQVCSDLNNLSSELSLAWSQFLEFFTLNKAILPFLRKQHHDQRISHLSEAFFIKTYSWEEVQNKHDQLFQQHQSLAQSVKGSRYYQSIPPVQVECPLLDGDQTSVPIIFEDKYSFILPTEPVPTRNALSNEVPFTLGSSEVDGSFEDTFLVIDGKDPEHDQGNEETSQGVIQENRKETDSKNNCERESTGQVSSEQTEERDNTSAYQSTNSLAELDQIDIALNDEVNDEAGHFSMNLLQNSLTTENGDSENMRLFAQEDGSLADNKSDSKDCECERTNSALKVTVDKRNSKEESSYDSPEQEFVDAASINGIEMQPSVDANSDDYELSKLRVVDNSSRQIAEETVASRNVEATDNLTRNINISNGEDNLEEVELGQLTDGSEDELLSCSVDAAADSSSGGTTTSSEVPPITSSGNHLEVVTTQPVSSCNSVAEGSPIPPPRKAKKKGVPKGLSSSSLGGCFPMACAGNVSPTFNLSRVDSVYGGNLPSRFEIAKRSVKRSLNYECQLYSDNPIEGIREPYFSAQAPDGLQTHLVVCVHGLDGNSGDLRLVRCYLEMGLPSTRLDFLMSEINQLDTFVTFEEMTQKLVREITHHIEAFSLFPTKISFVGHSLGNIIIRSALSHPDMRPFLDKVHTFLSLSGPHLGMLYPTSSLVSTGLWFMQKWKKSDSLLQLSLHDHPDPRQTFIYKLSQSEGLQYFKNILLVSSVQDHYVPYHSARIEACRAASRENSELATAYREMIDNLLKPLEDRKDVNLIRYSVYHNLPSSANSFIGRAAHIAMLDSELFIEKLLLVSALDYFR</sequence>
<evidence type="ECO:0000313" key="5">
    <source>
        <dbReference type="Proteomes" id="UP001249851"/>
    </source>
</evidence>
<dbReference type="PANTHER" id="PTHR12482">
    <property type="entry name" value="LIPASE ROG1-RELATED-RELATED"/>
    <property type="match status" value="1"/>
</dbReference>
<dbReference type="Pfam" id="PF05057">
    <property type="entry name" value="DUF676"/>
    <property type="match status" value="1"/>
</dbReference>
<evidence type="ECO:0000256" key="1">
    <source>
        <dbReference type="ARBA" id="ARBA00007949"/>
    </source>
</evidence>
<evidence type="ECO:0000313" key="4">
    <source>
        <dbReference type="EMBL" id="KAK2574530.1"/>
    </source>
</evidence>
<feature type="compositionally biased region" description="Polar residues" evidence="2">
    <location>
        <begin position="713"/>
        <end position="735"/>
    </location>
</feature>
<feature type="domain" description="DUF676" evidence="3">
    <location>
        <begin position="834"/>
        <end position="1022"/>
    </location>
</feature>
<evidence type="ECO:0000256" key="2">
    <source>
        <dbReference type="SAM" id="MobiDB-lite"/>
    </source>
</evidence>
<feature type="compositionally biased region" description="Basic and acidic residues" evidence="2">
    <location>
        <begin position="476"/>
        <end position="491"/>
    </location>
</feature>
<dbReference type="Pfam" id="PF12394">
    <property type="entry name" value="DUF3657"/>
    <property type="match status" value="1"/>
</dbReference>
<dbReference type="InterPro" id="IPR044294">
    <property type="entry name" value="Lipase-like"/>
</dbReference>
<feature type="region of interest" description="Disordered" evidence="2">
    <location>
        <begin position="456"/>
        <end position="513"/>
    </location>
</feature>
<evidence type="ECO:0000259" key="3">
    <source>
        <dbReference type="Pfam" id="PF05057"/>
    </source>
</evidence>
<reference evidence="4" key="2">
    <citation type="journal article" date="2023" name="Science">
        <title>Genomic signatures of disease resistance in endangered staghorn corals.</title>
        <authorList>
            <person name="Vollmer S.V."/>
            <person name="Selwyn J.D."/>
            <person name="Despard B.A."/>
            <person name="Roesel C.L."/>
        </authorList>
    </citation>
    <scope>NUCLEOTIDE SEQUENCE</scope>
    <source>
        <strain evidence="4">K2</strain>
    </source>
</reference>
<dbReference type="InterPro" id="IPR007751">
    <property type="entry name" value="DUF676_lipase-like"/>
</dbReference>
<dbReference type="PANTHER" id="PTHR12482:SF5">
    <property type="entry name" value="DUF676 DOMAIN-CONTAINING PROTEIN"/>
    <property type="match status" value="1"/>
</dbReference>
<dbReference type="EMBL" id="JARQWQ010000001">
    <property type="protein sequence ID" value="KAK2574530.1"/>
    <property type="molecule type" value="Genomic_DNA"/>
</dbReference>
<dbReference type="FunFam" id="3.40.50.1820:FF:000004">
    <property type="entry name" value="Protein FAM135A isoform a"/>
    <property type="match status" value="1"/>
</dbReference>
<dbReference type="InterPro" id="IPR022122">
    <property type="entry name" value="DUF3657"/>
</dbReference>
<comment type="similarity">
    <text evidence="1">Belongs to the FAM135 family.</text>
</comment>
<dbReference type="SUPFAM" id="SSF53474">
    <property type="entry name" value="alpha/beta-Hydrolases"/>
    <property type="match status" value="1"/>
</dbReference>
<proteinExistence type="inferred from homology"/>
<dbReference type="Gene3D" id="3.40.50.1820">
    <property type="entry name" value="alpha/beta hydrolase"/>
    <property type="match status" value="1"/>
</dbReference>
<gene>
    <name evidence="4" type="ORF">P5673_000712</name>
</gene>
<dbReference type="AlphaFoldDB" id="A0AAD9R7L6"/>